<comment type="caution">
    <text evidence="5">The sequence shown here is derived from an EMBL/GenBank/DDBJ whole genome shotgun (WGS) entry which is preliminary data.</text>
</comment>
<keyword evidence="2" id="KW-0813">Transport</keyword>
<dbReference type="Proteomes" id="UP001418796">
    <property type="component" value="Unassembled WGS sequence"/>
</dbReference>
<evidence type="ECO:0000259" key="4">
    <source>
        <dbReference type="Pfam" id="PF00496"/>
    </source>
</evidence>
<accession>A0ABU9VKV6</accession>
<reference evidence="5 6" key="1">
    <citation type="submission" date="2024-03" db="EMBL/GenBank/DDBJ databases">
        <title>Bacilli Hybrid Assemblies.</title>
        <authorList>
            <person name="Kovac J."/>
        </authorList>
    </citation>
    <scope>NUCLEOTIDE SEQUENCE [LARGE SCALE GENOMIC DNA]</scope>
    <source>
        <strain evidence="5 6">FSL R7-0666</strain>
    </source>
</reference>
<evidence type="ECO:0000256" key="2">
    <source>
        <dbReference type="ARBA" id="ARBA00022448"/>
    </source>
</evidence>
<dbReference type="PIRSF" id="PIRSF002741">
    <property type="entry name" value="MppA"/>
    <property type="match status" value="1"/>
</dbReference>
<dbReference type="PANTHER" id="PTHR30290">
    <property type="entry name" value="PERIPLASMIC BINDING COMPONENT OF ABC TRANSPORTER"/>
    <property type="match status" value="1"/>
</dbReference>
<organism evidence="5 6">
    <name type="scientific">Alkalicoccobacillus gibsonii</name>
    <dbReference type="NCBI Taxonomy" id="79881"/>
    <lineage>
        <taxon>Bacteria</taxon>
        <taxon>Bacillati</taxon>
        <taxon>Bacillota</taxon>
        <taxon>Bacilli</taxon>
        <taxon>Bacillales</taxon>
        <taxon>Bacillaceae</taxon>
        <taxon>Alkalicoccobacillus</taxon>
    </lineage>
</organism>
<dbReference type="PROSITE" id="PS51257">
    <property type="entry name" value="PROKAR_LIPOPROTEIN"/>
    <property type="match status" value="1"/>
</dbReference>
<dbReference type="Pfam" id="PF00496">
    <property type="entry name" value="SBP_bac_5"/>
    <property type="match status" value="1"/>
</dbReference>
<evidence type="ECO:0000256" key="3">
    <source>
        <dbReference type="ARBA" id="ARBA00022729"/>
    </source>
</evidence>
<protein>
    <submittedName>
        <fullName evidence="5">ABC transporter substrate-binding protein</fullName>
    </submittedName>
</protein>
<sequence length="546" mass="61187">MKKNNHNDYLVKSVFVFTAATFVLTGCASGSNSLGNAQAEPNEQEKGGDLTYALASIPSNLDPARSGWAVETRVYKQIFEGLVTKLPDNTIVPELATDWSISDDGKTYTFKLRDDVTFHDGTPFNAEAVQYSFDRILDPDTQAGNAYSRLQPYESSTIIDDHTIELHLSTPSVPFLDNLTQANLTIVSPTAAEEYGDQFGQHPVGTGPFEFISLQENADIKLKRYEDYDWGSEKYENKGPAYLDSLTFNIITEESTRIGSLQSSQVLAAEAIPPQNIETFELDESLELLSQNIEGLPYTLFINPDHEPWGELEARQALQYGIDVDHIVNTLYFGTYDRAWSAITPGLLGYDESLEGAIEPDVEKAKQLLENIGWETGADGIRVRDGERLTLKYVDITPNREKRNDIAIMIQQQLKELGIEVEIELTKDVATTIHTNGDYDLYGNSQVNGDPNALIQFYHSPSEGARDTLSKLNDPKVDEWLQAAVTEKDEEKRADLYKNVQQYIHDEAIILPIYVPNYTVGTQKSVHDISFDYLGYPQFNDAYVQP</sequence>
<evidence type="ECO:0000313" key="6">
    <source>
        <dbReference type="Proteomes" id="UP001418796"/>
    </source>
</evidence>
<proteinExistence type="inferred from homology"/>
<dbReference type="SUPFAM" id="SSF53850">
    <property type="entry name" value="Periplasmic binding protein-like II"/>
    <property type="match status" value="1"/>
</dbReference>
<comment type="similarity">
    <text evidence="1">Belongs to the bacterial solute-binding protein 5 family.</text>
</comment>
<dbReference type="CDD" id="cd08492">
    <property type="entry name" value="PBP2_NikA_DppA_OppA_like_15"/>
    <property type="match status" value="1"/>
</dbReference>
<evidence type="ECO:0000313" key="5">
    <source>
        <dbReference type="EMBL" id="MEN0644532.1"/>
    </source>
</evidence>
<dbReference type="Gene3D" id="3.10.105.10">
    <property type="entry name" value="Dipeptide-binding Protein, Domain 3"/>
    <property type="match status" value="1"/>
</dbReference>
<keyword evidence="3" id="KW-0732">Signal</keyword>
<evidence type="ECO:0000256" key="1">
    <source>
        <dbReference type="ARBA" id="ARBA00005695"/>
    </source>
</evidence>
<keyword evidence="6" id="KW-1185">Reference proteome</keyword>
<feature type="domain" description="Solute-binding protein family 5" evidence="4">
    <location>
        <begin position="90"/>
        <end position="458"/>
    </location>
</feature>
<name>A0ABU9VKV6_9BACI</name>
<dbReference type="EMBL" id="JBCITK010000001">
    <property type="protein sequence ID" value="MEN0644532.1"/>
    <property type="molecule type" value="Genomic_DNA"/>
</dbReference>
<dbReference type="InterPro" id="IPR000914">
    <property type="entry name" value="SBP_5_dom"/>
</dbReference>
<dbReference type="RefSeq" id="WP_343131210.1">
    <property type="nucleotide sequence ID" value="NZ_JBCITK010000001.1"/>
</dbReference>
<dbReference type="InterPro" id="IPR039424">
    <property type="entry name" value="SBP_5"/>
</dbReference>
<dbReference type="Gene3D" id="3.90.76.10">
    <property type="entry name" value="Dipeptide-binding Protein, Domain 1"/>
    <property type="match status" value="1"/>
</dbReference>
<dbReference type="PANTHER" id="PTHR30290:SF9">
    <property type="entry name" value="OLIGOPEPTIDE-BINDING PROTEIN APPA"/>
    <property type="match status" value="1"/>
</dbReference>
<dbReference type="InterPro" id="IPR030678">
    <property type="entry name" value="Peptide/Ni-bd"/>
</dbReference>
<gene>
    <name evidence="5" type="ORF">MKY91_15370</name>
</gene>
<dbReference type="Gene3D" id="3.40.190.10">
    <property type="entry name" value="Periplasmic binding protein-like II"/>
    <property type="match status" value="1"/>
</dbReference>